<dbReference type="Gene3D" id="3.90.870.10">
    <property type="entry name" value="DHBP synthase"/>
    <property type="match status" value="1"/>
</dbReference>
<evidence type="ECO:0000256" key="5">
    <source>
        <dbReference type="ARBA" id="ARBA00022679"/>
    </source>
</evidence>
<dbReference type="GO" id="GO:0005737">
    <property type="term" value="C:cytoplasm"/>
    <property type="evidence" value="ECO:0007669"/>
    <property type="project" value="UniProtKB-SubCell"/>
</dbReference>
<dbReference type="Pfam" id="PF01300">
    <property type="entry name" value="Sua5_yciO_yrdC"/>
    <property type="match status" value="1"/>
</dbReference>
<keyword evidence="7" id="KW-0548">Nucleotidyltransferase</keyword>
<evidence type="ECO:0000256" key="6">
    <source>
        <dbReference type="ARBA" id="ARBA00022694"/>
    </source>
</evidence>
<accession>A0A1M5U3I7</accession>
<comment type="catalytic activity">
    <reaction evidence="11">
        <text>L-threonine + hydrogencarbonate + ATP = L-threonylcarbamoyladenylate + diphosphate + H2O</text>
        <dbReference type="Rhea" id="RHEA:36407"/>
        <dbReference type="ChEBI" id="CHEBI:15377"/>
        <dbReference type="ChEBI" id="CHEBI:17544"/>
        <dbReference type="ChEBI" id="CHEBI:30616"/>
        <dbReference type="ChEBI" id="CHEBI:33019"/>
        <dbReference type="ChEBI" id="CHEBI:57926"/>
        <dbReference type="ChEBI" id="CHEBI:73682"/>
        <dbReference type="EC" id="2.7.7.87"/>
    </reaction>
</comment>
<keyword evidence="4" id="KW-0963">Cytoplasm</keyword>
<evidence type="ECO:0000256" key="3">
    <source>
        <dbReference type="ARBA" id="ARBA00012584"/>
    </source>
</evidence>
<dbReference type="InterPro" id="IPR017945">
    <property type="entry name" value="DHBP_synth_RibB-like_a/b_dom"/>
</dbReference>
<dbReference type="PANTHER" id="PTHR17490">
    <property type="entry name" value="SUA5"/>
    <property type="match status" value="1"/>
</dbReference>
<feature type="transmembrane region" description="Helical" evidence="12">
    <location>
        <begin position="12"/>
        <end position="35"/>
    </location>
</feature>
<keyword evidence="12" id="KW-0472">Membrane</keyword>
<dbReference type="GO" id="GO:0005524">
    <property type="term" value="F:ATP binding"/>
    <property type="evidence" value="ECO:0007669"/>
    <property type="project" value="UniProtKB-KW"/>
</dbReference>
<evidence type="ECO:0000313" key="14">
    <source>
        <dbReference type="EMBL" id="SHH57665.1"/>
    </source>
</evidence>
<evidence type="ECO:0000256" key="7">
    <source>
        <dbReference type="ARBA" id="ARBA00022695"/>
    </source>
</evidence>
<sequence>MKRPERSKVDRIQVVSAAALAKAAALIAAGGIVALPTETSYGLAVDPFNEQALRRLFAVKQRSRHKPVLVLIDGTEWLRQLAAAIPACYRPLLATYWPGPLTMIFPAVPLLSPWLTGATATVGIRVSSDPVANGVCRAVGGPITATSANISGMEPARSAEQIYHQFGDTIDLILDDGERNGGKCSTVITQEGGELRLIRAGRIDFSLLTATGMPIHGN</sequence>
<dbReference type="RefSeq" id="WP_073373806.1">
    <property type="nucleotide sequence ID" value="NZ_FQXS01000004.1"/>
</dbReference>
<organism evidence="14 15">
    <name type="scientific">Desulfofustis glycolicus DSM 9705</name>
    <dbReference type="NCBI Taxonomy" id="1121409"/>
    <lineage>
        <taxon>Bacteria</taxon>
        <taxon>Pseudomonadati</taxon>
        <taxon>Thermodesulfobacteriota</taxon>
        <taxon>Desulfobulbia</taxon>
        <taxon>Desulfobulbales</taxon>
        <taxon>Desulfocapsaceae</taxon>
        <taxon>Desulfofustis</taxon>
    </lineage>
</organism>
<dbReference type="NCBIfam" id="TIGR00057">
    <property type="entry name" value="L-threonylcarbamoyladenylate synthase"/>
    <property type="match status" value="1"/>
</dbReference>
<evidence type="ECO:0000256" key="2">
    <source>
        <dbReference type="ARBA" id="ARBA00007663"/>
    </source>
</evidence>
<dbReference type="EMBL" id="FQXS01000004">
    <property type="protein sequence ID" value="SHH57665.1"/>
    <property type="molecule type" value="Genomic_DNA"/>
</dbReference>
<keyword evidence="5" id="KW-0808">Transferase</keyword>
<dbReference type="STRING" id="1121409.SAMN02745124_00989"/>
<keyword evidence="6" id="KW-0819">tRNA processing</keyword>
<evidence type="ECO:0000313" key="15">
    <source>
        <dbReference type="Proteomes" id="UP000184139"/>
    </source>
</evidence>
<dbReference type="EC" id="2.7.7.87" evidence="3"/>
<protein>
    <recommendedName>
        <fullName evidence="10">L-threonylcarbamoyladenylate synthase</fullName>
        <ecNumber evidence="3">2.7.7.87</ecNumber>
    </recommendedName>
    <alternativeName>
        <fullName evidence="10">L-threonylcarbamoyladenylate synthase</fullName>
    </alternativeName>
</protein>
<dbReference type="GO" id="GO:0061710">
    <property type="term" value="F:L-threonylcarbamoyladenylate synthase"/>
    <property type="evidence" value="ECO:0007669"/>
    <property type="project" value="UniProtKB-EC"/>
</dbReference>
<keyword evidence="15" id="KW-1185">Reference proteome</keyword>
<evidence type="ECO:0000256" key="1">
    <source>
        <dbReference type="ARBA" id="ARBA00004496"/>
    </source>
</evidence>
<keyword evidence="9" id="KW-0067">ATP-binding</keyword>
<keyword evidence="8" id="KW-0547">Nucleotide-binding</keyword>
<reference evidence="14 15" key="1">
    <citation type="submission" date="2016-11" db="EMBL/GenBank/DDBJ databases">
        <authorList>
            <person name="Jaros S."/>
            <person name="Januszkiewicz K."/>
            <person name="Wedrychowicz H."/>
        </authorList>
    </citation>
    <scope>NUCLEOTIDE SEQUENCE [LARGE SCALE GENOMIC DNA]</scope>
    <source>
        <strain evidence="14 15">DSM 9705</strain>
    </source>
</reference>
<evidence type="ECO:0000256" key="9">
    <source>
        <dbReference type="ARBA" id="ARBA00022840"/>
    </source>
</evidence>
<dbReference type="OrthoDB" id="9814580at2"/>
<dbReference type="Proteomes" id="UP000184139">
    <property type="component" value="Unassembled WGS sequence"/>
</dbReference>
<evidence type="ECO:0000256" key="11">
    <source>
        <dbReference type="ARBA" id="ARBA00048366"/>
    </source>
</evidence>
<dbReference type="GO" id="GO:0003725">
    <property type="term" value="F:double-stranded RNA binding"/>
    <property type="evidence" value="ECO:0007669"/>
    <property type="project" value="InterPro"/>
</dbReference>
<dbReference type="GO" id="GO:0000049">
    <property type="term" value="F:tRNA binding"/>
    <property type="evidence" value="ECO:0007669"/>
    <property type="project" value="TreeGrafter"/>
</dbReference>
<gene>
    <name evidence="14" type="ORF">SAMN02745124_00989</name>
</gene>
<proteinExistence type="inferred from homology"/>
<evidence type="ECO:0000256" key="12">
    <source>
        <dbReference type="SAM" id="Phobius"/>
    </source>
</evidence>
<keyword evidence="12" id="KW-1133">Transmembrane helix</keyword>
<evidence type="ECO:0000259" key="13">
    <source>
        <dbReference type="PROSITE" id="PS51163"/>
    </source>
</evidence>
<dbReference type="PANTHER" id="PTHR17490:SF16">
    <property type="entry name" value="THREONYLCARBAMOYL-AMP SYNTHASE"/>
    <property type="match status" value="1"/>
</dbReference>
<dbReference type="AlphaFoldDB" id="A0A1M5U3I7"/>
<keyword evidence="12" id="KW-0812">Transmembrane</keyword>
<dbReference type="SUPFAM" id="SSF55821">
    <property type="entry name" value="YrdC/RibB"/>
    <property type="match status" value="1"/>
</dbReference>
<feature type="domain" description="YrdC-like" evidence="13">
    <location>
        <begin position="17"/>
        <end position="203"/>
    </location>
</feature>
<name>A0A1M5U3I7_9BACT</name>
<comment type="similarity">
    <text evidence="2">Belongs to the SUA5 family.</text>
</comment>
<dbReference type="InterPro" id="IPR006070">
    <property type="entry name" value="Sua5-like_dom"/>
</dbReference>
<dbReference type="InterPro" id="IPR050156">
    <property type="entry name" value="TC-AMP_synthase_SUA5"/>
</dbReference>
<evidence type="ECO:0000256" key="4">
    <source>
        <dbReference type="ARBA" id="ARBA00022490"/>
    </source>
</evidence>
<comment type="subcellular location">
    <subcellularLocation>
        <location evidence="1">Cytoplasm</location>
    </subcellularLocation>
</comment>
<evidence type="ECO:0000256" key="8">
    <source>
        <dbReference type="ARBA" id="ARBA00022741"/>
    </source>
</evidence>
<dbReference type="GO" id="GO:0008033">
    <property type="term" value="P:tRNA processing"/>
    <property type="evidence" value="ECO:0007669"/>
    <property type="project" value="UniProtKB-KW"/>
</dbReference>
<dbReference type="PROSITE" id="PS51163">
    <property type="entry name" value="YRDC"/>
    <property type="match status" value="1"/>
</dbReference>
<dbReference type="GO" id="GO:0006450">
    <property type="term" value="P:regulation of translational fidelity"/>
    <property type="evidence" value="ECO:0007669"/>
    <property type="project" value="TreeGrafter"/>
</dbReference>
<evidence type="ECO:0000256" key="10">
    <source>
        <dbReference type="ARBA" id="ARBA00029774"/>
    </source>
</evidence>